<accession>M7YKY8</accession>
<organism evidence="7">
    <name type="scientific">Triticum urartu</name>
    <name type="common">Red wild einkorn</name>
    <name type="synonym">Crithodium urartu</name>
    <dbReference type="NCBI Taxonomy" id="4572"/>
    <lineage>
        <taxon>Eukaryota</taxon>
        <taxon>Viridiplantae</taxon>
        <taxon>Streptophyta</taxon>
        <taxon>Embryophyta</taxon>
        <taxon>Tracheophyta</taxon>
        <taxon>Spermatophyta</taxon>
        <taxon>Magnoliopsida</taxon>
        <taxon>Liliopsida</taxon>
        <taxon>Poales</taxon>
        <taxon>Poaceae</taxon>
        <taxon>BOP clade</taxon>
        <taxon>Pooideae</taxon>
        <taxon>Triticodae</taxon>
        <taxon>Triticeae</taxon>
        <taxon>Triticinae</taxon>
        <taxon>Triticum</taxon>
    </lineage>
</organism>
<sequence length="440" mass="48086">MDGGLREVSVSVVFSVWCLLFLLRSQFLNSQTDDPSDFYGERDNYCKVMPLEAYIFPADTASSPTCQSSSSPHPPEALPPSNASGGNSSTEAALVELDEFRSRILQGKADNDSGRHHQRVADGAAHRLEPSGAEYNYAAASKGAKVLAHNKEAKGAANILDGDKDRYLRNPCSADDKFVVVQLSEETLVHTVALANLEHYSSNFKDLELHGSLSYPGEAWELLGRFTAENGPHRPPFLVEQATGRVHGDVVLKILMQKLRSLELGLSTLEEYTKVLNQRYGGKLPDLHNGLAQTGKALEKMKADVEDLVEWKDKVARDVGELRDWKSSVSRKLDHLVRENAAMRQGPMPCHAMIRDEVGCGGDEEHPGDASEQGTGGAFHQPLLGVRRALQAGVRPLAAALRQQGGRRGRDGVDARVGGQQPHHPHRAALQLNDFLGIEK</sequence>
<dbReference type="InterPro" id="IPR012919">
    <property type="entry name" value="SUN_dom"/>
</dbReference>
<feature type="region of interest" description="Disordered" evidence="5">
    <location>
        <begin position="401"/>
        <end position="424"/>
    </location>
</feature>
<dbReference type="eggNOG" id="KOG1396">
    <property type="taxonomic scope" value="Eukaryota"/>
</dbReference>
<keyword evidence="3" id="KW-1133">Transmembrane helix</keyword>
<feature type="region of interest" description="Disordered" evidence="5">
    <location>
        <begin position="62"/>
        <end position="89"/>
    </location>
</feature>
<dbReference type="InterPro" id="IPR045120">
    <property type="entry name" value="Suco/Slp1-like"/>
</dbReference>
<dbReference type="PANTHER" id="PTHR12953:SF3">
    <property type="entry name" value="SUN DOMAIN-CONTAINING PROTEIN 5"/>
    <property type="match status" value="1"/>
</dbReference>
<dbReference type="Pfam" id="PF07738">
    <property type="entry name" value="Sad1_UNC"/>
    <property type="match status" value="1"/>
</dbReference>
<dbReference type="GO" id="GO:0034975">
    <property type="term" value="P:protein folding in endoplasmic reticulum"/>
    <property type="evidence" value="ECO:0007669"/>
    <property type="project" value="TreeGrafter"/>
</dbReference>
<dbReference type="PROSITE" id="PS51469">
    <property type="entry name" value="SUN"/>
    <property type="match status" value="1"/>
</dbReference>
<evidence type="ECO:0000256" key="1">
    <source>
        <dbReference type="ARBA" id="ARBA00004370"/>
    </source>
</evidence>
<dbReference type="GO" id="GO:0016020">
    <property type="term" value="C:membrane"/>
    <property type="evidence" value="ECO:0007669"/>
    <property type="project" value="UniProtKB-SubCell"/>
</dbReference>
<dbReference type="GO" id="GO:0005737">
    <property type="term" value="C:cytoplasm"/>
    <property type="evidence" value="ECO:0007669"/>
    <property type="project" value="TreeGrafter"/>
</dbReference>
<dbReference type="EMBL" id="KD223586">
    <property type="protein sequence ID" value="EMS51158.1"/>
    <property type="molecule type" value="Genomic_DNA"/>
</dbReference>
<feature type="chain" id="PRO_5009704898" evidence="6">
    <location>
        <begin position="31"/>
        <end position="440"/>
    </location>
</feature>
<gene>
    <name evidence="7" type="ORF">TRIUR3_26351</name>
</gene>
<name>M7YKY8_TRIUA</name>
<evidence type="ECO:0000256" key="6">
    <source>
        <dbReference type="SAM" id="SignalP"/>
    </source>
</evidence>
<proteinExistence type="predicted"/>
<keyword evidence="6" id="KW-0732">Signal</keyword>
<dbReference type="STRING" id="4572.M7YKY8"/>
<feature type="compositionally biased region" description="Low complexity" evidence="5">
    <location>
        <begin position="62"/>
        <end position="71"/>
    </location>
</feature>
<comment type="subcellular location">
    <subcellularLocation>
        <location evidence="1">Membrane</location>
    </subcellularLocation>
</comment>
<dbReference type="AlphaFoldDB" id="M7YKY8"/>
<evidence type="ECO:0000313" key="7">
    <source>
        <dbReference type="EMBL" id="EMS51158.1"/>
    </source>
</evidence>
<keyword evidence="2" id="KW-0812">Transmembrane</keyword>
<dbReference type="PANTHER" id="PTHR12953">
    <property type="entry name" value="MEMBRANE PROTEIN CH1 RELATED"/>
    <property type="match status" value="1"/>
</dbReference>
<protein>
    <submittedName>
        <fullName evidence="7">Uncharacterized protein</fullName>
    </submittedName>
</protein>
<evidence type="ECO:0000256" key="4">
    <source>
        <dbReference type="ARBA" id="ARBA00023136"/>
    </source>
</evidence>
<dbReference type="OMA" id="IVECEVQ"/>
<evidence type="ECO:0000256" key="3">
    <source>
        <dbReference type="ARBA" id="ARBA00022989"/>
    </source>
</evidence>
<evidence type="ECO:0000256" key="5">
    <source>
        <dbReference type="SAM" id="MobiDB-lite"/>
    </source>
</evidence>
<reference evidence="7" key="1">
    <citation type="journal article" date="2013" name="Nature">
        <title>Draft genome of the wheat A-genome progenitor Triticum urartu.</title>
        <authorList>
            <person name="Ling H.Q."/>
            <person name="Zhao S."/>
            <person name="Liu D."/>
            <person name="Wang J."/>
            <person name="Sun H."/>
            <person name="Zhang C."/>
            <person name="Fan H."/>
            <person name="Li D."/>
            <person name="Dong L."/>
            <person name="Tao Y."/>
            <person name="Gao C."/>
            <person name="Wu H."/>
            <person name="Li Y."/>
            <person name="Cui Y."/>
            <person name="Guo X."/>
            <person name="Zheng S."/>
            <person name="Wang B."/>
            <person name="Yu K."/>
            <person name="Liang Q."/>
            <person name="Yang W."/>
            <person name="Lou X."/>
            <person name="Chen J."/>
            <person name="Feng M."/>
            <person name="Jian J."/>
            <person name="Zhang X."/>
            <person name="Luo G."/>
            <person name="Jiang Y."/>
            <person name="Liu J."/>
            <person name="Wang Z."/>
            <person name="Sha Y."/>
            <person name="Zhang B."/>
            <person name="Wu H."/>
            <person name="Tang D."/>
            <person name="Shen Q."/>
            <person name="Xue P."/>
            <person name="Zou S."/>
            <person name="Wang X."/>
            <person name="Liu X."/>
            <person name="Wang F."/>
            <person name="Yang Y."/>
            <person name="An X."/>
            <person name="Dong Z."/>
            <person name="Zhang K."/>
            <person name="Zhang X."/>
            <person name="Luo M.C."/>
            <person name="Dvorak J."/>
            <person name="Tong Y."/>
            <person name="Wang J."/>
            <person name="Yang H."/>
            <person name="Li Z."/>
            <person name="Wang D."/>
            <person name="Zhang A."/>
            <person name="Wang J."/>
        </authorList>
    </citation>
    <scope>NUCLEOTIDE SEQUENCE</scope>
</reference>
<evidence type="ECO:0000256" key="2">
    <source>
        <dbReference type="ARBA" id="ARBA00022692"/>
    </source>
</evidence>
<keyword evidence="4" id="KW-0472">Membrane</keyword>
<feature type="signal peptide" evidence="6">
    <location>
        <begin position="1"/>
        <end position="30"/>
    </location>
</feature>